<name>A0A0R1MDM6_9LACO</name>
<dbReference type="STRING" id="1423777.FD46_GL000333"/>
<feature type="domain" description="LiaF transmembrane" evidence="2">
    <location>
        <begin position="7"/>
        <end position="103"/>
    </location>
</feature>
<dbReference type="RefSeq" id="WP_057895332.1">
    <property type="nucleotide sequence ID" value="NZ_AZEH01000019.1"/>
</dbReference>
<keyword evidence="1" id="KW-1133">Transmembrane helix</keyword>
<dbReference type="AlphaFoldDB" id="A0A0R1MDM6"/>
<protein>
    <recommendedName>
        <fullName evidence="2">LiaF transmembrane domain-containing protein</fullName>
    </recommendedName>
</protein>
<keyword evidence="1" id="KW-0472">Membrane</keyword>
<dbReference type="Pfam" id="PF22570">
    <property type="entry name" value="LiaF-TM"/>
    <property type="match status" value="1"/>
</dbReference>
<feature type="transmembrane region" description="Helical" evidence="1">
    <location>
        <begin position="31"/>
        <end position="47"/>
    </location>
</feature>
<keyword evidence="4" id="KW-1185">Reference proteome</keyword>
<feature type="transmembrane region" description="Helical" evidence="1">
    <location>
        <begin position="54"/>
        <end position="72"/>
    </location>
</feature>
<dbReference type="OrthoDB" id="2249781at2"/>
<sequence length="233" mass="26317">MKRQRWFWGVLFLLCGLLLIASRVGWLGGSFGFWSILFTIFFIASFVEGIVHFNIPVIVFSVAFLMIVYAKQLGITFLVPWTVLGAAVFIAIGLSIIFQSGWKHYRSKVTRFENSKSENLSYVKIEAKMASNIRYVRSENFKRAEINASMSNLKVYFDDTVLKEQNAVIDVQGSLSNIELFLPKTWNVIIQVEPILSGVEEKGKTTVVQEGDSPCVYLKGTLSLSGLEVNYVF</sequence>
<dbReference type="InterPro" id="IPR054331">
    <property type="entry name" value="LiaF_TM"/>
</dbReference>
<feature type="transmembrane region" description="Helical" evidence="1">
    <location>
        <begin position="78"/>
        <end position="98"/>
    </location>
</feature>
<reference evidence="3 4" key="1">
    <citation type="journal article" date="2015" name="Genome Announc.">
        <title>Expanding the biotechnology potential of lactobacilli through comparative genomics of 213 strains and associated genera.</title>
        <authorList>
            <person name="Sun Z."/>
            <person name="Harris H.M."/>
            <person name="McCann A."/>
            <person name="Guo C."/>
            <person name="Argimon S."/>
            <person name="Zhang W."/>
            <person name="Yang X."/>
            <person name="Jeffery I.B."/>
            <person name="Cooney J.C."/>
            <person name="Kagawa T.F."/>
            <person name="Liu W."/>
            <person name="Song Y."/>
            <person name="Salvetti E."/>
            <person name="Wrobel A."/>
            <person name="Rasinkangas P."/>
            <person name="Parkhill J."/>
            <person name="Rea M.C."/>
            <person name="O'Sullivan O."/>
            <person name="Ritari J."/>
            <person name="Douillard F.P."/>
            <person name="Paul Ross R."/>
            <person name="Yang R."/>
            <person name="Briner A.E."/>
            <person name="Felis G.E."/>
            <person name="de Vos W.M."/>
            <person name="Barrangou R."/>
            <person name="Klaenhammer T.R."/>
            <person name="Caufield P.W."/>
            <person name="Cui Y."/>
            <person name="Zhang H."/>
            <person name="O'Toole P.W."/>
        </authorList>
    </citation>
    <scope>NUCLEOTIDE SEQUENCE [LARGE SCALE GENOMIC DNA]</scope>
    <source>
        <strain evidence="3 4">DSM 19972</strain>
    </source>
</reference>
<organism evidence="3 4">
    <name type="scientific">Liquorilactobacillus oeni DSM 19972</name>
    <dbReference type="NCBI Taxonomy" id="1423777"/>
    <lineage>
        <taxon>Bacteria</taxon>
        <taxon>Bacillati</taxon>
        <taxon>Bacillota</taxon>
        <taxon>Bacilli</taxon>
        <taxon>Lactobacillales</taxon>
        <taxon>Lactobacillaceae</taxon>
        <taxon>Liquorilactobacillus</taxon>
    </lineage>
</organism>
<dbReference type="Proteomes" id="UP000051686">
    <property type="component" value="Unassembled WGS sequence"/>
</dbReference>
<dbReference type="PATRIC" id="fig|1423777.3.peg.352"/>
<gene>
    <name evidence="3" type="ORF">FD46_GL000333</name>
</gene>
<dbReference type="EMBL" id="AZEH01000019">
    <property type="protein sequence ID" value="KRL06001.1"/>
    <property type="molecule type" value="Genomic_DNA"/>
</dbReference>
<proteinExistence type="predicted"/>
<evidence type="ECO:0000259" key="2">
    <source>
        <dbReference type="Pfam" id="PF22570"/>
    </source>
</evidence>
<evidence type="ECO:0000313" key="4">
    <source>
        <dbReference type="Proteomes" id="UP000051686"/>
    </source>
</evidence>
<keyword evidence="1" id="KW-0812">Transmembrane</keyword>
<evidence type="ECO:0000313" key="3">
    <source>
        <dbReference type="EMBL" id="KRL06001.1"/>
    </source>
</evidence>
<accession>A0A0R1MDM6</accession>
<evidence type="ECO:0000256" key="1">
    <source>
        <dbReference type="SAM" id="Phobius"/>
    </source>
</evidence>
<comment type="caution">
    <text evidence="3">The sequence shown here is derived from an EMBL/GenBank/DDBJ whole genome shotgun (WGS) entry which is preliminary data.</text>
</comment>